<evidence type="ECO:0000313" key="2">
    <source>
        <dbReference type="EMBL" id="SFH15430.1"/>
    </source>
</evidence>
<dbReference type="InterPro" id="IPR013216">
    <property type="entry name" value="Methyltransf_11"/>
</dbReference>
<gene>
    <name evidence="2" type="ORF">SAMN05660649_04083</name>
</gene>
<dbReference type="Pfam" id="PF08241">
    <property type="entry name" value="Methyltransf_11"/>
    <property type="match status" value="1"/>
</dbReference>
<dbReference type="RefSeq" id="WP_092473822.1">
    <property type="nucleotide sequence ID" value="NZ_FOOX01000018.1"/>
</dbReference>
<protein>
    <submittedName>
        <fullName evidence="2">Ubiquinone/menaquinone biosynthesis C-methylase UbiE</fullName>
    </submittedName>
</protein>
<feature type="domain" description="Methyltransferase type 11" evidence="1">
    <location>
        <begin position="54"/>
        <end position="150"/>
    </location>
</feature>
<dbReference type="InterPro" id="IPR029063">
    <property type="entry name" value="SAM-dependent_MTases_sf"/>
</dbReference>
<dbReference type="Proteomes" id="UP000199337">
    <property type="component" value="Unassembled WGS sequence"/>
</dbReference>
<dbReference type="PANTHER" id="PTHR43591:SF24">
    <property type="entry name" value="2-METHOXY-6-POLYPRENYL-1,4-BENZOQUINOL METHYLASE, MITOCHONDRIAL"/>
    <property type="match status" value="1"/>
</dbReference>
<dbReference type="CDD" id="cd02440">
    <property type="entry name" value="AdoMet_MTases"/>
    <property type="match status" value="1"/>
</dbReference>
<dbReference type="PANTHER" id="PTHR43591">
    <property type="entry name" value="METHYLTRANSFERASE"/>
    <property type="match status" value="1"/>
</dbReference>
<dbReference type="AlphaFoldDB" id="A0A1I2XPQ2"/>
<dbReference type="Gene3D" id="3.40.50.150">
    <property type="entry name" value="Vaccinia Virus protein VP39"/>
    <property type="match status" value="1"/>
</dbReference>
<dbReference type="STRING" id="341036.SAMN05660649_04083"/>
<keyword evidence="2" id="KW-0830">Ubiquinone</keyword>
<reference evidence="3" key="1">
    <citation type="submission" date="2016-10" db="EMBL/GenBank/DDBJ databases">
        <authorList>
            <person name="Varghese N."/>
            <person name="Submissions S."/>
        </authorList>
    </citation>
    <scope>NUCLEOTIDE SEQUENCE [LARGE SCALE GENOMIC DNA]</scope>
    <source>
        <strain evidence="3">DSM 17038</strain>
    </source>
</reference>
<keyword evidence="2" id="KW-0808">Transferase</keyword>
<name>A0A1I2XPQ2_9FIRM</name>
<keyword evidence="3" id="KW-1185">Reference proteome</keyword>
<proteinExistence type="predicted"/>
<dbReference type="SUPFAM" id="SSF53335">
    <property type="entry name" value="S-adenosyl-L-methionine-dependent methyltransferases"/>
    <property type="match status" value="1"/>
</dbReference>
<keyword evidence="2" id="KW-0489">Methyltransferase</keyword>
<accession>A0A1I2XPQ2</accession>
<dbReference type="OrthoDB" id="9784101at2"/>
<dbReference type="EMBL" id="FOOX01000018">
    <property type="protein sequence ID" value="SFH15430.1"/>
    <property type="molecule type" value="Genomic_DNA"/>
</dbReference>
<evidence type="ECO:0000313" key="3">
    <source>
        <dbReference type="Proteomes" id="UP000199337"/>
    </source>
</evidence>
<organism evidence="2 3">
    <name type="scientific">Desulfotruncus arcticus DSM 17038</name>
    <dbReference type="NCBI Taxonomy" id="1121424"/>
    <lineage>
        <taxon>Bacteria</taxon>
        <taxon>Bacillati</taxon>
        <taxon>Bacillota</taxon>
        <taxon>Clostridia</taxon>
        <taxon>Eubacteriales</taxon>
        <taxon>Desulfallaceae</taxon>
        <taxon>Desulfotruncus</taxon>
    </lineage>
</organism>
<dbReference type="GO" id="GO:0032259">
    <property type="term" value="P:methylation"/>
    <property type="evidence" value="ECO:0007669"/>
    <property type="project" value="UniProtKB-KW"/>
</dbReference>
<sequence>MKQAELKEAIRLRWNNRAESFDSSPGHGIHSQSEKAAWISLFTGIMGPSGTSVLDVGSGTGVLSLLLAEMGHKVTGVDLAEEMVQKARDKFKSNNLPAEFVIGDAENLPFRKQTFDIVINRHVVWSLTDPEKAFREWKRVLKKPGGRLIIIDGNWGRDVPTVRRIWRFFSRILILLTEFNNPWVGNQKLDRLLPMKQVKRPETDVEILKKLGFAVRVEPLNIPRWSGFLGYLKHGHHAGMDFLIVASL</sequence>
<dbReference type="GO" id="GO:0008757">
    <property type="term" value="F:S-adenosylmethionine-dependent methyltransferase activity"/>
    <property type="evidence" value="ECO:0007669"/>
    <property type="project" value="InterPro"/>
</dbReference>
<evidence type="ECO:0000259" key="1">
    <source>
        <dbReference type="Pfam" id="PF08241"/>
    </source>
</evidence>